<dbReference type="SUPFAM" id="SSF51735">
    <property type="entry name" value="NAD(P)-binding Rossmann-fold domains"/>
    <property type="match status" value="1"/>
</dbReference>
<reference evidence="2" key="1">
    <citation type="journal article" date="2020" name="mSystems">
        <title>Genome- and Community-Level Interaction Insights into Carbon Utilization and Element Cycling Functions of Hydrothermarchaeota in Hydrothermal Sediment.</title>
        <authorList>
            <person name="Zhou Z."/>
            <person name="Liu Y."/>
            <person name="Xu W."/>
            <person name="Pan J."/>
            <person name="Luo Z.H."/>
            <person name="Li M."/>
        </authorList>
    </citation>
    <scope>NUCLEOTIDE SEQUENCE</scope>
    <source>
        <strain evidence="2">SpSt-997</strain>
    </source>
</reference>
<comment type="caution">
    <text evidence="2">The sequence shown here is derived from an EMBL/GenBank/DDBJ whole genome shotgun (WGS) entry which is preliminary data.</text>
</comment>
<dbReference type="EMBL" id="DTQM01000133">
    <property type="protein sequence ID" value="HGC42948.1"/>
    <property type="molecule type" value="Genomic_DNA"/>
</dbReference>
<dbReference type="Gene3D" id="3.40.50.720">
    <property type="entry name" value="NAD(P)-binding Rossmann-like Domain"/>
    <property type="match status" value="1"/>
</dbReference>
<dbReference type="InterPro" id="IPR051207">
    <property type="entry name" value="ComplexI_NDUFA9_subunit"/>
</dbReference>
<dbReference type="AlphaFoldDB" id="A0A8J4HAZ6"/>
<evidence type="ECO:0000313" key="2">
    <source>
        <dbReference type="EMBL" id="HGC42948.1"/>
    </source>
</evidence>
<dbReference type="GO" id="GO:0044877">
    <property type="term" value="F:protein-containing complex binding"/>
    <property type="evidence" value="ECO:0007669"/>
    <property type="project" value="TreeGrafter"/>
</dbReference>
<proteinExistence type="predicted"/>
<accession>A0A8J4HAZ6</accession>
<feature type="domain" description="NAD(P)-binding" evidence="1">
    <location>
        <begin position="9"/>
        <end position="78"/>
    </location>
</feature>
<evidence type="ECO:0000259" key="1">
    <source>
        <dbReference type="Pfam" id="PF13460"/>
    </source>
</evidence>
<organism evidence="2">
    <name type="scientific">Acidicaldus sp</name>
    <dbReference type="NCBI Taxonomy" id="1872105"/>
    <lineage>
        <taxon>Bacteria</taxon>
        <taxon>Pseudomonadati</taxon>
        <taxon>Pseudomonadota</taxon>
        <taxon>Alphaproteobacteria</taxon>
        <taxon>Acetobacterales</taxon>
        <taxon>Acetobacteraceae</taxon>
        <taxon>Acidicaldus</taxon>
    </lineage>
</organism>
<protein>
    <submittedName>
        <fullName evidence="2">NADH-ubiquinone oxidoreductase</fullName>
    </submittedName>
</protein>
<dbReference type="InterPro" id="IPR036291">
    <property type="entry name" value="NAD(P)-bd_dom_sf"/>
</dbReference>
<dbReference type="PANTHER" id="PTHR12126:SF11">
    <property type="entry name" value="NADH DEHYDROGENASE [UBIQUINONE] 1 ALPHA SUBCOMPLEX SUBUNIT 9, MITOCHONDRIAL"/>
    <property type="match status" value="1"/>
</dbReference>
<name>A0A8J4HAZ6_9PROT</name>
<dbReference type="Pfam" id="PF13460">
    <property type="entry name" value="NAD_binding_10"/>
    <property type="match status" value="1"/>
</dbReference>
<gene>
    <name evidence="2" type="ORF">ENY07_06975</name>
</gene>
<dbReference type="InterPro" id="IPR016040">
    <property type="entry name" value="NAD(P)-bd_dom"/>
</dbReference>
<sequence>MREPVHVIGATGKSGLAVVRRLRAGGIQVVPVVRNGPAFRALGLDIAPRVADLADARALRAALMDAGAIVNTAHARHTAALLAASPEAARLVLLGSTRRFTRFPDPRAAEVAAGEAAFLASGRPGVMLHPTMIYGAAGERNVQRLADILRRLPIVPLPGGGRNLVQPIYQDDVTAAIVAALGIAWEKPEILVIAGPAPITYADFTRAVAAAAGLRRPRLVPAPGFLLALAARFGRHVPGVPRVDKEEIRRLLEDKSFDIEPMIARLGIRPTPLAEGLARTFERAMITA</sequence>
<dbReference type="PANTHER" id="PTHR12126">
    <property type="entry name" value="NADH-UBIQUINONE OXIDOREDUCTASE 39 KDA SUBUNIT-RELATED"/>
    <property type="match status" value="1"/>
</dbReference>